<feature type="compositionally biased region" description="Low complexity" evidence="1">
    <location>
        <begin position="51"/>
        <end position="86"/>
    </location>
</feature>
<reference evidence="2 3" key="1">
    <citation type="submission" date="2019-01" db="EMBL/GenBank/DDBJ databases">
        <title>Nuclear Genome Assembly of the Microalgal Biofuel strain Nannochloropsis salina CCMP1776.</title>
        <authorList>
            <person name="Hovde B."/>
        </authorList>
    </citation>
    <scope>NUCLEOTIDE SEQUENCE [LARGE SCALE GENOMIC DNA]</scope>
    <source>
        <strain evidence="2 3">CCMP1776</strain>
    </source>
</reference>
<keyword evidence="3" id="KW-1185">Reference proteome</keyword>
<dbReference type="OrthoDB" id="10587322at2759"/>
<accession>A0A4D9D5R4</accession>
<proteinExistence type="predicted"/>
<dbReference type="EMBL" id="SDOX01000007">
    <property type="protein sequence ID" value="TFJ86800.1"/>
    <property type="molecule type" value="Genomic_DNA"/>
</dbReference>
<evidence type="ECO:0000256" key="1">
    <source>
        <dbReference type="SAM" id="MobiDB-lite"/>
    </source>
</evidence>
<gene>
    <name evidence="2" type="ORF">NSK_001888</name>
</gene>
<evidence type="ECO:0000313" key="2">
    <source>
        <dbReference type="EMBL" id="TFJ86800.1"/>
    </source>
</evidence>
<sequence>MEAAEALLASVRGPGPPTTAKAEPEDDFGGEEQSQRSASQDEGDGGPGTEGASMRGARARGGLASRPLPDNGLPGARARKGAAAGARGEGGAPLGGGRKRTLGRAGAGEGESDEGSSLTSERCAQGSKRAAEGVSSMPAAAPEEASGASAQDGENRHKGGAGKAKRRKR</sequence>
<evidence type="ECO:0000313" key="3">
    <source>
        <dbReference type="Proteomes" id="UP000355283"/>
    </source>
</evidence>
<feature type="compositionally biased region" description="Low complexity" evidence="1">
    <location>
        <begin position="135"/>
        <end position="150"/>
    </location>
</feature>
<feature type="compositionally biased region" description="Basic residues" evidence="1">
    <location>
        <begin position="158"/>
        <end position="169"/>
    </location>
</feature>
<name>A0A4D9D5R4_9STRA</name>
<organism evidence="2 3">
    <name type="scientific">Nannochloropsis salina CCMP1776</name>
    <dbReference type="NCBI Taxonomy" id="1027361"/>
    <lineage>
        <taxon>Eukaryota</taxon>
        <taxon>Sar</taxon>
        <taxon>Stramenopiles</taxon>
        <taxon>Ochrophyta</taxon>
        <taxon>Eustigmatophyceae</taxon>
        <taxon>Eustigmatales</taxon>
        <taxon>Monodopsidaceae</taxon>
        <taxon>Microchloropsis</taxon>
        <taxon>Microchloropsis salina</taxon>
    </lineage>
</organism>
<protein>
    <submittedName>
        <fullName evidence="2">Uncharacterized protein</fullName>
    </submittedName>
</protein>
<dbReference type="Proteomes" id="UP000355283">
    <property type="component" value="Unassembled WGS sequence"/>
</dbReference>
<comment type="caution">
    <text evidence="2">The sequence shown here is derived from an EMBL/GenBank/DDBJ whole genome shotgun (WGS) entry which is preliminary data.</text>
</comment>
<feature type="compositionally biased region" description="Gly residues" evidence="1">
    <location>
        <begin position="87"/>
        <end position="96"/>
    </location>
</feature>
<feature type="region of interest" description="Disordered" evidence="1">
    <location>
        <begin position="1"/>
        <end position="169"/>
    </location>
</feature>
<dbReference type="AlphaFoldDB" id="A0A4D9D5R4"/>